<feature type="signal peptide" evidence="1">
    <location>
        <begin position="1"/>
        <end position="25"/>
    </location>
</feature>
<proteinExistence type="predicted"/>
<feature type="domain" description="SGNH hydrolase-type esterase" evidence="2">
    <location>
        <begin position="34"/>
        <end position="219"/>
    </location>
</feature>
<comment type="caution">
    <text evidence="3">The sequence shown here is derived from an EMBL/GenBank/DDBJ whole genome shotgun (WGS) entry which is preliminary data.</text>
</comment>
<dbReference type="RefSeq" id="XP_043002752.1">
    <property type="nucleotide sequence ID" value="XM_043159153.1"/>
</dbReference>
<dbReference type="GeneID" id="66071321"/>
<dbReference type="GO" id="GO:0016787">
    <property type="term" value="F:hydrolase activity"/>
    <property type="evidence" value="ECO:0007669"/>
    <property type="project" value="InterPro"/>
</dbReference>
<dbReference type="OrthoDB" id="5041285at2759"/>
<dbReference type="PANTHER" id="PTHR43695">
    <property type="entry name" value="PUTATIVE (AFU_ORTHOLOGUE AFUA_2G17250)-RELATED"/>
    <property type="match status" value="1"/>
</dbReference>
<evidence type="ECO:0000259" key="2">
    <source>
        <dbReference type="Pfam" id="PF13472"/>
    </source>
</evidence>
<dbReference type="InterPro" id="IPR037459">
    <property type="entry name" value="RhgT-like"/>
</dbReference>
<protein>
    <recommendedName>
        <fullName evidence="2">SGNH hydrolase-type esterase domain-containing protein</fullName>
    </recommendedName>
</protein>
<evidence type="ECO:0000313" key="4">
    <source>
        <dbReference type="Proteomes" id="UP001049176"/>
    </source>
</evidence>
<dbReference type="AlphaFoldDB" id="A0A9P7UMX0"/>
<dbReference type="Pfam" id="PF13472">
    <property type="entry name" value="Lipase_GDSL_2"/>
    <property type="match status" value="1"/>
</dbReference>
<gene>
    <name evidence="3" type="ORF">E1B28_002245</name>
</gene>
<organism evidence="3 4">
    <name type="scientific">Marasmius oreades</name>
    <name type="common">fairy-ring Marasmius</name>
    <dbReference type="NCBI Taxonomy" id="181124"/>
    <lineage>
        <taxon>Eukaryota</taxon>
        <taxon>Fungi</taxon>
        <taxon>Dikarya</taxon>
        <taxon>Basidiomycota</taxon>
        <taxon>Agaricomycotina</taxon>
        <taxon>Agaricomycetes</taxon>
        <taxon>Agaricomycetidae</taxon>
        <taxon>Agaricales</taxon>
        <taxon>Marasmiineae</taxon>
        <taxon>Marasmiaceae</taxon>
        <taxon>Marasmius</taxon>
    </lineage>
</organism>
<sequence length="261" mass="27761">MFSLKASTILLFSSLFLSVAENVAGVSIPTSFVLIGDSTTAIKSGWGNGFCGSSTPAIQSSLEPATPCFNLAVGGANSGSYVTQGYWKTALNVIKNEVAKSRRTIVTIQFGHNDRNVGPASLLAGHLTAMVKEVKEVKAEPVLVTSLIVRQFDKAGTTIISDTLEPYAQATIGVAQAEKTHLLDLHAASKKYCEAIKSTSAHKFDPAATDYTHLNNKGMIVFGRMLADLMTQDFGLIGINLLPIIPNPALSYNISHGIPSY</sequence>
<dbReference type="SUPFAM" id="SSF52266">
    <property type="entry name" value="SGNH hydrolase"/>
    <property type="match status" value="1"/>
</dbReference>
<accession>A0A9P7UMX0</accession>
<dbReference type="Proteomes" id="UP001049176">
    <property type="component" value="Chromosome 10"/>
</dbReference>
<keyword evidence="4" id="KW-1185">Reference proteome</keyword>
<evidence type="ECO:0000256" key="1">
    <source>
        <dbReference type="SAM" id="SignalP"/>
    </source>
</evidence>
<keyword evidence="1" id="KW-0732">Signal</keyword>
<dbReference type="Gene3D" id="3.40.50.1110">
    <property type="entry name" value="SGNH hydrolase"/>
    <property type="match status" value="1"/>
</dbReference>
<dbReference type="PANTHER" id="PTHR43695:SF2">
    <property type="entry name" value="PUTATIVE (AFU_ORTHOLOGUE AFUA_2G17250)-RELATED"/>
    <property type="match status" value="1"/>
</dbReference>
<dbReference type="InterPro" id="IPR013830">
    <property type="entry name" value="SGNH_hydro"/>
</dbReference>
<dbReference type="InterPro" id="IPR036514">
    <property type="entry name" value="SGNH_hydro_sf"/>
</dbReference>
<dbReference type="KEGG" id="more:E1B28_002245"/>
<reference evidence="3" key="1">
    <citation type="journal article" date="2021" name="Genome Biol. Evol.">
        <title>The assembled and annotated genome of the fairy-ring fungus Marasmius oreades.</title>
        <authorList>
            <person name="Hiltunen M."/>
            <person name="Ament-Velasquez S.L."/>
            <person name="Johannesson H."/>
        </authorList>
    </citation>
    <scope>NUCLEOTIDE SEQUENCE</scope>
    <source>
        <strain evidence="3">03SP1</strain>
    </source>
</reference>
<evidence type="ECO:0000313" key="3">
    <source>
        <dbReference type="EMBL" id="KAG7086281.1"/>
    </source>
</evidence>
<name>A0A9P7UMX0_9AGAR</name>
<dbReference type="EMBL" id="CM032190">
    <property type="protein sequence ID" value="KAG7086281.1"/>
    <property type="molecule type" value="Genomic_DNA"/>
</dbReference>
<feature type="chain" id="PRO_5040235447" description="SGNH hydrolase-type esterase domain-containing protein" evidence="1">
    <location>
        <begin position="26"/>
        <end position="261"/>
    </location>
</feature>